<name>A0A6L4WXW8_9BACT</name>
<comment type="caution">
    <text evidence="1">The sequence shown here is derived from an EMBL/GenBank/DDBJ whole genome shotgun (WGS) entry which is preliminary data.</text>
</comment>
<dbReference type="Proteomes" id="UP000472839">
    <property type="component" value="Unassembled WGS sequence"/>
</dbReference>
<evidence type="ECO:0000313" key="1">
    <source>
        <dbReference type="EMBL" id="KAB7891300.1"/>
    </source>
</evidence>
<dbReference type="EMBL" id="WFKK01000001">
    <property type="protein sequence ID" value="KAB7891300.1"/>
    <property type="molecule type" value="Genomic_DNA"/>
</dbReference>
<evidence type="ECO:0000313" key="2">
    <source>
        <dbReference type="Proteomes" id="UP000472839"/>
    </source>
</evidence>
<accession>A0A6L4WXW8</accession>
<dbReference type="RefSeq" id="WP_152279402.1">
    <property type="nucleotide sequence ID" value="NZ_WFKK01000001.1"/>
</dbReference>
<gene>
    <name evidence="1" type="ORF">GBG19_00255</name>
</gene>
<organism evidence="1 2">
    <name type="scientific">Poseidonibacter ostreae</name>
    <dbReference type="NCBI Taxonomy" id="2654171"/>
    <lineage>
        <taxon>Bacteria</taxon>
        <taxon>Pseudomonadati</taxon>
        <taxon>Campylobacterota</taxon>
        <taxon>Epsilonproteobacteria</taxon>
        <taxon>Campylobacterales</taxon>
        <taxon>Arcobacteraceae</taxon>
        <taxon>Poseidonibacter</taxon>
    </lineage>
</organism>
<protein>
    <submittedName>
        <fullName evidence="1">Uncharacterized protein</fullName>
    </submittedName>
</protein>
<dbReference type="AlphaFoldDB" id="A0A6L4WXW8"/>
<reference evidence="1 2" key="1">
    <citation type="submission" date="2019-10" db="EMBL/GenBank/DDBJ databases">
        <title>Poseidonibacter ostreae sp. nov., isolated from the gut of the Ostrea denselamellosa.</title>
        <authorList>
            <person name="Choi A."/>
        </authorList>
    </citation>
    <scope>NUCLEOTIDE SEQUENCE [LARGE SCALE GENOMIC DNA]</scope>
    <source>
        <strain evidence="1 2">SJOD-M-33</strain>
    </source>
</reference>
<proteinExistence type="predicted"/>
<sequence>MNIDLILPSEIIERKKNAILSSILKAESESKRISFRKIYDSQEFGAKDSFISSEEDEQKVYQFFVSYYNDLRSTIQELNANATNLKPAYSKISALVYNSTTRRLLHYYLKYHIKLRIDIKTLKSIYLNEYGCYLKYTKKIHNDFFEILSLLVDNITYSNETFYVKTKSKTKEDNSKIKLGKDAEVKDTVEASFLIALFKSYLIKELNNNIEKEELIYLFSGDNKQLIGKCNLEYKDIQIELAKAYSEVHEQIDIYIKTKTKTSSSNDMIENIKEEPIVIQEEKKEASLPTINLNPFYPPTIERKEKYTINNKDVYVTTEGLNNSLREQGFQIEANDKDYKLAYYKNIIGLQELANSEIEEYASELKDELLSNKQSISKYGFSRIQDIDNPLNIFNILSKDYPDFKNSKAIKDKNYFEIILEYKKGTATRDYLDLFLEEKRSKHIDKIFTEEEFDYLIDEALYEWNVNINKARIRSNDMLFFSSSFMEFIFTKSESLYMPKEEWFNHKITFDLEIDKKNYANNQKKELFKKLLKTNHLDIAKLIDELTNKENTDLQNLWIVELFHYDITLYNESPQKAINEVVKTLTKYRDDSSTLSEIQYEDVSLYEKLVNAQYKWIFEYNKNILESKKNYIEEKILNRISNNI</sequence>